<dbReference type="GeneID" id="93112830"/>
<gene>
    <name evidence="2" type="ORF">CVIC9261_01930</name>
</gene>
<dbReference type="Gene3D" id="1.10.260.40">
    <property type="entry name" value="lambda repressor-like DNA-binding domains"/>
    <property type="match status" value="1"/>
</dbReference>
<reference evidence="2 3" key="1">
    <citation type="journal article" date="2017" name="Genome Biol. Evol.">
        <title>Comparative Genomic Analysis Identifies a Campylobacter Clade Deficient in Selenium Metabolism.</title>
        <authorList>
            <person name="Miller W.G."/>
            <person name="Yee E."/>
            <person name="Lopes B.S."/>
            <person name="Chapman M.H."/>
            <person name="Huynh S."/>
            <person name="Bono J.L."/>
            <person name="Parker C.T."/>
            <person name="Strachan N.J.C."/>
            <person name="Forbes K.J."/>
        </authorList>
    </citation>
    <scope>NUCLEOTIDE SEQUENCE [LARGE SCALE GENOMIC DNA]</scope>
    <source>
        <strain evidence="2 3">RM9261</strain>
    </source>
</reference>
<dbReference type="EMBL" id="CP144916">
    <property type="protein sequence ID" value="WWC42117.1"/>
    <property type="molecule type" value="Genomic_DNA"/>
</dbReference>
<evidence type="ECO:0000313" key="2">
    <source>
        <dbReference type="EMBL" id="WWC42117.1"/>
    </source>
</evidence>
<dbReference type="SUPFAM" id="SSF47413">
    <property type="entry name" value="lambda repressor-like DNA-binding domains"/>
    <property type="match status" value="1"/>
</dbReference>
<dbReference type="InterPro" id="IPR010982">
    <property type="entry name" value="Lambda_DNA-bd_dom_sf"/>
</dbReference>
<dbReference type="CDD" id="cd00093">
    <property type="entry name" value="HTH_XRE"/>
    <property type="match status" value="1"/>
</dbReference>
<keyword evidence="3" id="KW-1185">Reference proteome</keyword>
<dbReference type="RefSeq" id="WP_086302526.1">
    <property type="nucleotide sequence ID" value="NZ_CP018793.1"/>
</dbReference>
<dbReference type="PROSITE" id="PS50943">
    <property type="entry name" value="HTH_CROC1"/>
    <property type="match status" value="1"/>
</dbReference>
<evidence type="ECO:0000313" key="3">
    <source>
        <dbReference type="Proteomes" id="UP001318120"/>
    </source>
</evidence>
<organism evidence="2 3">
    <name type="scientific">Campylobacter vicugnae</name>
    <dbReference type="NCBI Taxonomy" id="1660076"/>
    <lineage>
        <taxon>Bacteria</taxon>
        <taxon>Pseudomonadati</taxon>
        <taxon>Campylobacterota</taxon>
        <taxon>Epsilonproteobacteria</taxon>
        <taxon>Campylobacterales</taxon>
        <taxon>Campylobacteraceae</taxon>
        <taxon>Campylobacter</taxon>
    </lineage>
</organism>
<name>A0ABZ2E8W2_9BACT</name>
<sequence length="93" mass="10439">MLSEEQILEAYKRIGKNIAKARKERKISQLALSLEIGYKSVSLVSFAEICLNGAHFNITHLFQISIILNVPLIELLDGVQDIIDMGKIEQLSN</sequence>
<feature type="domain" description="HTH cro/C1-type" evidence="1">
    <location>
        <begin position="18"/>
        <end position="75"/>
    </location>
</feature>
<evidence type="ECO:0000259" key="1">
    <source>
        <dbReference type="PROSITE" id="PS50943"/>
    </source>
</evidence>
<protein>
    <submittedName>
        <fullName evidence="2">Helix-turn-helix transcriptional regulator</fullName>
    </submittedName>
</protein>
<dbReference type="InterPro" id="IPR001387">
    <property type="entry name" value="Cro/C1-type_HTH"/>
</dbReference>
<dbReference type="Proteomes" id="UP001318120">
    <property type="component" value="Chromosome"/>
</dbReference>
<proteinExistence type="predicted"/>
<accession>A0ABZ2E8W2</accession>